<dbReference type="OrthoDB" id="2154253at2759"/>
<evidence type="ECO:0000256" key="5">
    <source>
        <dbReference type="ARBA" id="ARBA00022787"/>
    </source>
</evidence>
<dbReference type="GO" id="GO:0016031">
    <property type="term" value="P:tRNA import into mitochondrion"/>
    <property type="evidence" value="ECO:0007669"/>
    <property type="project" value="TreeGrafter"/>
</dbReference>
<dbReference type="AlphaFoldDB" id="A0A2T0FQ10"/>
<evidence type="ECO:0000256" key="9">
    <source>
        <dbReference type="ARBA" id="ARBA00023136"/>
    </source>
</evidence>
<dbReference type="PRINTS" id="PR00351">
    <property type="entry name" value="OM20RECEPTOR"/>
</dbReference>
<evidence type="ECO:0000256" key="4">
    <source>
        <dbReference type="ARBA" id="ARBA00022692"/>
    </source>
</evidence>
<dbReference type="GO" id="GO:0006605">
    <property type="term" value="P:protein targeting"/>
    <property type="evidence" value="ECO:0007669"/>
    <property type="project" value="InterPro"/>
</dbReference>
<keyword evidence="9 10" id="KW-0472">Membrane</keyword>
<dbReference type="STRING" id="45607.A0A2T0FQ10"/>
<dbReference type="Gene3D" id="1.20.960.10">
    <property type="entry name" value="Mitochondrial outer membrane translocase complex, subunit Tom20 domain"/>
    <property type="match status" value="1"/>
</dbReference>
<dbReference type="PANTHER" id="PTHR12430">
    <property type="entry name" value="MITOCHONDRIAL IMPORT RECEPTOR SUBUNIT TOM20"/>
    <property type="match status" value="1"/>
</dbReference>
<accession>A0A2T0FQ10</accession>
<dbReference type="PIRSF" id="PIRSF037707">
    <property type="entry name" value="MAS20_rcpt"/>
    <property type="match status" value="1"/>
</dbReference>
<dbReference type="Pfam" id="PF02064">
    <property type="entry name" value="MAS20"/>
    <property type="match status" value="1"/>
</dbReference>
<dbReference type="EMBL" id="NDIQ01000022">
    <property type="protein sequence ID" value="PRT57086.1"/>
    <property type="molecule type" value="Genomic_DNA"/>
</dbReference>
<dbReference type="InterPro" id="IPR002056">
    <property type="entry name" value="MAS20"/>
</dbReference>
<keyword evidence="3" id="KW-0813">Transport</keyword>
<evidence type="ECO:0000256" key="2">
    <source>
        <dbReference type="ARBA" id="ARBA00005792"/>
    </source>
</evidence>
<keyword evidence="12" id="KW-0675">Receptor</keyword>
<dbReference type="GO" id="GO:0030943">
    <property type="term" value="F:mitochondrion targeting sequence binding"/>
    <property type="evidence" value="ECO:0007669"/>
    <property type="project" value="TreeGrafter"/>
</dbReference>
<keyword evidence="13" id="KW-1185">Reference proteome</keyword>
<evidence type="ECO:0000313" key="13">
    <source>
        <dbReference type="Proteomes" id="UP000238350"/>
    </source>
</evidence>
<keyword evidence="6" id="KW-0653">Protein transport</keyword>
<dbReference type="GO" id="GO:0006886">
    <property type="term" value="P:intracellular protein transport"/>
    <property type="evidence" value="ECO:0007669"/>
    <property type="project" value="InterPro"/>
</dbReference>
<dbReference type="GeneID" id="36518454"/>
<protein>
    <submittedName>
        <fullName evidence="12">Mitochondrial import receptor subunit TOM20</fullName>
    </submittedName>
</protein>
<dbReference type="InterPro" id="IPR023392">
    <property type="entry name" value="Tom20_dom_sf"/>
</dbReference>
<evidence type="ECO:0000256" key="1">
    <source>
        <dbReference type="ARBA" id="ARBA00004572"/>
    </source>
</evidence>
<comment type="similarity">
    <text evidence="2 10">Belongs to the Tom20 family.</text>
</comment>
<comment type="subcellular location">
    <subcellularLocation>
        <location evidence="1">Mitochondrion outer membrane</location>
        <topology evidence="1">Single-pass membrane protein</topology>
    </subcellularLocation>
</comment>
<dbReference type="PANTHER" id="PTHR12430:SF0">
    <property type="entry name" value="TRANSLOCASE OF OUTER MITOCHONDRIAL MEMBRANE 20"/>
    <property type="match status" value="1"/>
</dbReference>
<dbReference type="GO" id="GO:0030150">
    <property type="term" value="P:protein import into mitochondrial matrix"/>
    <property type="evidence" value="ECO:0007669"/>
    <property type="project" value="TreeGrafter"/>
</dbReference>
<evidence type="ECO:0000256" key="8">
    <source>
        <dbReference type="ARBA" id="ARBA00023128"/>
    </source>
</evidence>
<evidence type="ECO:0000256" key="3">
    <source>
        <dbReference type="ARBA" id="ARBA00022448"/>
    </source>
</evidence>
<evidence type="ECO:0000256" key="6">
    <source>
        <dbReference type="ARBA" id="ARBA00022927"/>
    </source>
</evidence>
<name>A0A2T0FQ10_9ASCO</name>
<evidence type="ECO:0000256" key="11">
    <source>
        <dbReference type="SAM" id="Phobius"/>
    </source>
</evidence>
<keyword evidence="8 10" id="KW-0496">Mitochondrion</keyword>
<organism evidence="12 13">
    <name type="scientific">Wickerhamiella sorbophila</name>
    <dbReference type="NCBI Taxonomy" id="45607"/>
    <lineage>
        <taxon>Eukaryota</taxon>
        <taxon>Fungi</taxon>
        <taxon>Dikarya</taxon>
        <taxon>Ascomycota</taxon>
        <taxon>Saccharomycotina</taxon>
        <taxon>Dipodascomycetes</taxon>
        <taxon>Dipodascales</taxon>
        <taxon>Trichomonascaceae</taxon>
        <taxon>Wickerhamiella</taxon>
    </lineage>
</organism>
<proteinExistence type="inferred from homology"/>
<dbReference type="GO" id="GO:0005742">
    <property type="term" value="C:mitochondrial outer membrane translocase complex"/>
    <property type="evidence" value="ECO:0007669"/>
    <property type="project" value="UniProtKB-UniRule"/>
</dbReference>
<dbReference type="GO" id="GO:0008320">
    <property type="term" value="F:protein transmembrane transporter activity"/>
    <property type="evidence" value="ECO:0007669"/>
    <property type="project" value="TreeGrafter"/>
</dbReference>
<gene>
    <name evidence="12" type="ORF">B9G98_04706</name>
</gene>
<keyword evidence="5 10" id="KW-1000">Mitochondrion outer membrane</keyword>
<evidence type="ECO:0000256" key="10">
    <source>
        <dbReference type="PIRNR" id="PIRNR037707"/>
    </source>
</evidence>
<feature type="transmembrane region" description="Helical" evidence="11">
    <location>
        <begin position="6"/>
        <end position="25"/>
    </location>
</feature>
<evidence type="ECO:0000256" key="7">
    <source>
        <dbReference type="ARBA" id="ARBA00022989"/>
    </source>
</evidence>
<dbReference type="Proteomes" id="UP000238350">
    <property type="component" value="Unassembled WGS sequence"/>
</dbReference>
<reference evidence="12 13" key="1">
    <citation type="submission" date="2017-04" db="EMBL/GenBank/DDBJ databases">
        <title>Genome sequencing of [Candida] sorbophila.</title>
        <authorList>
            <person name="Ahn J.O."/>
        </authorList>
    </citation>
    <scope>NUCLEOTIDE SEQUENCE [LARGE SCALE GENOMIC DNA]</scope>
    <source>
        <strain evidence="12 13">DS02</strain>
    </source>
</reference>
<comment type="caution">
    <text evidence="12">The sequence shown here is derived from an EMBL/GenBank/DDBJ whole genome shotgun (WGS) entry which is preliminary data.</text>
</comment>
<evidence type="ECO:0000313" key="12">
    <source>
        <dbReference type="EMBL" id="PRT57086.1"/>
    </source>
</evidence>
<sequence>MPSTLSIITSVFTVGTLSYLIYFDYQRRHSPEFRRQLRERSTVYEKEQERAAAEIKNQQRSRLESLIEASLTNDPLPTGLQAREQFFIQEVARADELLATGPDGYMEASLAFYRALYVYPRPAELLGVYETTVKPPAVLELVRAMVVVRPPAAIAQIVHDTASVE</sequence>
<dbReference type="RefSeq" id="XP_024667031.1">
    <property type="nucleotide sequence ID" value="XM_024811263.1"/>
</dbReference>
<dbReference type="SUPFAM" id="SSF47157">
    <property type="entry name" value="Mitochondrial import receptor subunit Tom20"/>
    <property type="match status" value="1"/>
</dbReference>
<keyword evidence="4 11" id="KW-0812">Transmembrane</keyword>
<keyword evidence="7 11" id="KW-1133">Transmembrane helix</keyword>